<feature type="non-terminal residue" evidence="2">
    <location>
        <position position="65"/>
    </location>
</feature>
<accession>A0A921LQF5</accession>
<dbReference type="GO" id="GO:0004073">
    <property type="term" value="F:aspartate-semialdehyde dehydrogenase activity"/>
    <property type="evidence" value="ECO:0007669"/>
    <property type="project" value="TreeGrafter"/>
</dbReference>
<evidence type="ECO:0000313" key="3">
    <source>
        <dbReference type="Proteomes" id="UP000782880"/>
    </source>
</evidence>
<dbReference type="Proteomes" id="UP000782880">
    <property type="component" value="Unassembled WGS sequence"/>
</dbReference>
<proteinExistence type="predicted"/>
<dbReference type="Pfam" id="PF01118">
    <property type="entry name" value="Semialdhyde_dh"/>
    <property type="match status" value="1"/>
</dbReference>
<gene>
    <name evidence="2" type="ORF">K8V20_04380</name>
</gene>
<evidence type="ECO:0000259" key="1">
    <source>
        <dbReference type="SMART" id="SM00859"/>
    </source>
</evidence>
<dbReference type="Gene3D" id="3.40.50.720">
    <property type="entry name" value="NAD(P)-binding Rossmann-like Domain"/>
    <property type="match status" value="1"/>
</dbReference>
<dbReference type="SMART" id="SM00859">
    <property type="entry name" value="Semialdhyde_dh"/>
    <property type="match status" value="1"/>
</dbReference>
<dbReference type="InterPro" id="IPR036291">
    <property type="entry name" value="NAD(P)-bd_dom_sf"/>
</dbReference>
<sequence>MKQYNVGVIGATGMVGQRFVTLLENHPWFHLTAVAASARSAGKTYEEAVGSRWLMQTPMPENAKK</sequence>
<dbReference type="GO" id="GO:0009088">
    <property type="term" value="P:threonine biosynthetic process"/>
    <property type="evidence" value="ECO:0007669"/>
    <property type="project" value="TreeGrafter"/>
</dbReference>
<dbReference type="SUPFAM" id="SSF51735">
    <property type="entry name" value="NAD(P)-binding Rossmann-fold domains"/>
    <property type="match status" value="1"/>
</dbReference>
<feature type="domain" description="Semialdehyde dehydrogenase NAD-binding" evidence="1">
    <location>
        <begin position="5"/>
        <end position="65"/>
    </location>
</feature>
<protein>
    <submittedName>
        <fullName evidence="2">Aspartate-semialdehyde dehydrogenase</fullName>
    </submittedName>
</protein>
<comment type="caution">
    <text evidence="2">The sequence shown here is derived from an EMBL/GenBank/DDBJ whole genome shotgun (WGS) entry which is preliminary data.</text>
</comment>
<organism evidence="2 3">
    <name type="scientific">Subdoligranulum variabile</name>
    <dbReference type="NCBI Taxonomy" id="214851"/>
    <lineage>
        <taxon>Bacteria</taxon>
        <taxon>Bacillati</taxon>
        <taxon>Bacillota</taxon>
        <taxon>Clostridia</taxon>
        <taxon>Eubacteriales</taxon>
        <taxon>Oscillospiraceae</taxon>
        <taxon>Subdoligranulum</taxon>
    </lineage>
</organism>
<dbReference type="EMBL" id="DYVE01000113">
    <property type="protein sequence ID" value="HJG27868.1"/>
    <property type="molecule type" value="Genomic_DNA"/>
</dbReference>
<evidence type="ECO:0000313" key="2">
    <source>
        <dbReference type="EMBL" id="HJG27868.1"/>
    </source>
</evidence>
<reference evidence="2" key="2">
    <citation type="submission" date="2021-09" db="EMBL/GenBank/DDBJ databases">
        <authorList>
            <person name="Gilroy R."/>
        </authorList>
    </citation>
    <scope>NUCLEOTIDE SEQUENCE</scope>
    <source>
        <strain evidence="2">ChiBcec21-2208</strain>
    </source>
</reference>
<reference evidence="2" key="1">
    <citation type="journal article" date="2021" name="PeerJ">
        <title>Extensive microbial diversity within the chicken gut microbiome revealed by metagenomics and culture.</title>
        <authorList>
            <person name="Gilroy R."/>
            <person name="Ravi A."/>
            <person name="Getino M."/>
            <person name="Pursley I."/>
            <person name="Horton D.L."/>
            <person name="Alikhan N.F."/>
            <person name="Baker D."/>
            <person name="Gharbi K."/>
            <person name="Hall N."/>
            <person name="Watson M."/>
            <person name="Adriaenssens E.M."/>
            <person name="Foster-Nyarko E."/>
            <person name="Jarju S."/>
            <person name="Secka A."/>
            <person name="Antonio M."/>
            <person name="Oren A."/>
            <person name="Chaudhuri R.R."/>
            <person name="La Ragione R."/>
            <person name="Hildebrand F."/>
            <person name="Pallen M.J."/>
        </authorList>
    </citation>
    <scope>NUCLEOTIDE SEQUENCE</scope>
    <source>
        <strain evidence="2">ChiBcec21-2208</strain>
    </source>
</reference>
<dbReference type="PANTHER" id="PTHR46718">
    <property type="entry name" value="ASPARTATE-SEMIALDEHYDE DEHYDROGENASE"/>
    <property type="match status" value="1"/>
</dbReference>
<dbReference type="InterPro" id="IPR000534">
    <property type="entry name" value="Semialdehyde_DH_NAD-bd"/>
</dbReference>
<dbReference type="PANTHER" id="PTHR46718:SF1">
    <property type="entry name" value="ASPARTATE-SEMIALDEHYDE DEHYDROGENASE"/>
    <property type="match status" value="1"/>
</dbReference>
<dbReference type="GO" id="GO:0051287">
    <property type="term" value="F:NAD binding"/>
    <property type="evidence" value="ECO:0007669"/>
    <property type="project" value="InterPro"/>
</dbReference>
<dbReference type="GO" id="GO:0009086">
    <property type="term" value="P:methionine biosynthetic process"/>
    <property type="evidence" value="ECO:0007669"/>
    <property type="project" value="TreeGrafter"/>
</dbReference>
<dbReference type="InterPro" id="IPR051823">
    <property type="entry name" value="ASADH-related"/>
</dbReference>
<dbReference type="AlphaFoldDB" id="A0A921LQF5"/>
<name>A0A921LQF5_9FIRM</name>